<accession>A0A1W6DY88</accession>
<dbReference type="InterPro" id="IPR007627">
    <property type="entry name" value="RNA_pol_sigma70_r2"/>
</dbReference>
<dbReference type="Pfam" id="PF04545">
    <property type="entry name" value="Sigma70_r4"/>
    <property type="match status" value="1"/>
</dbReference>
<dbReference type="InterPro" id="IPR050239">
    <property type="entry name" value="Sigma-70_RNA_pol_init_factors"/>
</dbReference>
<protein>
    <submittedName>
        <fullName evidence="6">Putative RNA polymerase sigma factor</fullName>
    </submittedName>
</protein>
<dbReference type="InterPro" id="IPR036388">
    <property type="entry name" value="WH-like_DNA-bd_sf"/>
</dbReference>
<dbReference type="InterPro" id="IPR013324">
    <property type="entry name" value="RNA_pol_sigma_r3/r4-like"/>
</dbReference>
<dbReference type="SUPFAM" id="SSF88946">
    <property type="entry name" value="Sigma2 domain of RNA polymerase sigma factors"/>
    <property type="match status" value="1"/>
</dbReference>
<sequence length="433" mass="50298">MARTPLFRTPDATLYTNHDIVNGREGKFTRISKEELRDLVLKAQQGDMKAKDAVCREVYRFVLKRVSSFKRRGVEKVEPDDLFQAGMRGVLTAIEKFEYDRGFSFLTYLTAWVDQAIDREFQNTFCEMRIPNHVWGSYRQLTTAYREIVGERAELDDDYAITVPKDVLIDRALATAKGEEKKSISRDTLESAYTYLLRGGYGVFTSMDQPYGRGDEDDGENTKTLGNTLEDENYSAESMEDELMMDETIKNTRLFLRYIDRRSRYVLMRRFGMGNNFDGLTLEDVGQELGVTRERIRQIEATAMRMLKRLMTTCKTMDPALLESNMKAMYGRRPPKPFSVPDFVQLTEEEEEIMSHNLFGEHIPYRGSTGRVRLEGKRHKGRIVPDWFDPNEIRPTGVRKQLKDHELNAHEVIVRFSMYGNRNLTQDQVLENV</sequence>
<evidence type="ECO:0000256" key="1">
    <source>
        <dbReference type="ARBA" id="ARBA00023015"/>
    </source>
</evidence>
<organism evidence="6 7">
    <name type="scientific">Aeromonas phage phiA8-29</name>
    <dbReference type="NCBI Taxonomy" id="1978922"/>
    <lineage>
        <taxon>Viruses</taxon>
        <taxon>Duplodnaviria</taxon>
        <taxon>Heunggongvirae</taxon>
        <taxon>Uroviricota</taxon>
        <taxon>Caudoviricetes</taxon>
        <taxon>Pantevenvirales</taxon>
        <taxon>Ackermannviridae</taxon>
        <taxon>Tedavirus</taxon>
        <taxon>Tedavirus A829</taxon>
    </lineage>
</organism>
<evidence type="ECO:0000256" key="4">
    <source>
        <dbReference type="ARBA" id="ARBA00023163"/>
    </source>
</evidence>
<evidence type="ECO:0000313" key="6">
    <source>
        <dbReference type="EMBL" id="ARK07826.1"/>
    </source>
</evidence>
<dbReference type="PANTHER" id="PTHR30603:SF60">
    <property type="entry name" value="RNA POLYMERASE SIGMA FACTOR RPOD"/>
    <property type="match status" value="1"/>
</dbReference>
<dbReference type="InterPro" id="IPR014284">
    <property type="entry name" value="RNA_pol_sigma-70_dom"/>
</dbReference>
<dbReference type="InterPro" id="IPR000943">
    <property type="entry name" value="RNA_pol_sigma70"/>
</dbReference>
<evidence type="ECO:0000313" key="7">
    <source>
        <dbReference type="Proteomes" id="UP000221506"/>
    </source>
</evidence>
<dbReference type="InterPro" id="IPR007630">
    <property type="entry name" value="RNA_pol_sigma70_r4"/>
</dbReference>
<name>A0A1W6DY88_9CAUD</name>
<dbReference type="NCBIfam" id="TIGR02937">
    <property type="entry name" value="sigma70-ECF"/>
    <property type="match status" value="1"/>
</dbReference>
<dbReference type="Gene3D" id="1.10.10.10">
    <property type="entry name" value="Winged helix-like DNA-binding domain superfamily/Winged helix DNA-binding domain"/>
    <property type="match status" value="1"/>
</dbReference>
<keyword evidence="1" id="KW-0805">Transcription regulation</keyword>
<feature type="domain" description="RNA polymerase sigma-70" evidence="5">
    <location>
        <begin position="281"/>
        <end position="307"/>
    </location>
</feature>
<evidence type="ECO:0000259" key="5">
    <source>
        <dbReference type="PROSITE" id="PS00716"/>
    </source>
</evidence>
<dbReference type="InterPro" id="IPR013325">
    <property type="entry name" value="RNA_pol_sigma_r2"/>
</dbReference>
<dbReference type="CDD" id="cd06171">
    <property type="entry name" value="Sigma70_r4"/>
    <property type="match status" value="1"/>
</dbReference>
<evidence type="ECO:0000256" key="3">
    <source>
        <dbReference type="ARBA" id="ARBA00023125"/>
    </source>
</evidence>
<keyword evidence="2" id="KW-0731">Sigma factor</keyword>
<dbReference type="GO" id="GO:0003677">
    <property type="term" value="F:DNA binding"/>
    <property type="evidence" value="ECO:0007669"/>
    <property type="project" value="UniProtKB-KW"/>
</dbReference>
<dbReference type="EMBL" id="KY914485">
    <property type="protein sequence ID" value="ARK07826.1"/>
    <property type="molecule type" value="Genomic_DNA"/>
</dbReference>
<dbReference type="GO" id="GO:0006352">
    <property type="term" value="P:DNA-templated transcription initiation"/>
    <property type="evidence" value="ECO:0007669"/>
    <property type="project" value="InterPro"/>
</dbReference>
<keyword evidence="3" id="KW-0238">DNA-binding</keyword>
<gene>
    <name evidence="6" type="ORF">phiA829_006</name>
</gene>
<dbReference type="PANTHER" id="PTHR30603">
    <property type="entry name" value="RNA POLYMERASE SIGMA FACTOR RPO"/>
    <property type="match status" value="1"/>
</dbReference>
<dbReference type="GO" id="GO:0016987">
    <property type="term" value="F:sigma factor activity"/>
    <property type="evidence" value="ECO:0007669"/>
    <property type="project" value="UniProtKB-KW"/>
</dbReference>
<reference evidence="6 7" key="1">
    <citation type="submission" date="2017-04" db="EMBL/GenBank/DDBJ databases">
        <title>Complete genome sequence and characterization of temperature-dependent bacteriophage phiA8-29 infecting Aeromonas.</title>
        <authorList>
            <person name="He Y."/>
            <person name="Yang H."/>
        </authorList>
    </citation>
    <scope>NUCLEOTIDE SEQUENCE [LARGE SCALE GENOMIC DNA]</scope>
</reference>
<dbReference type="Proteomes" id="UP000221506">
    <property type="component" value="Segment"/>
</dbReference>
<dbReference type="Gene3D" id="1.20.120.1810">
    <property type="match status" value="1"/>
</dbReference>
<dbReference type="Pfam" id="PF04542">
    <property type="entry name" value="Sigma70_r2"/>
    <property type="match status" value="1"/>
</dbReference>
<dbReference type="SUPFAM" id="SSF88659">
    <property type="entry name" value="Sigma3 and sigma4 domains of RNA polymerase sigma factors"/>
    <property type="match status" value="1"/>
</dbReference>
<evidence type="ECO:0000256" key="2">
    <source>
        <dbReference type="ARBA" id="ARBA00023082"/>
    </source>
</evidence>
<dbReference type="PROSITE" id="PS00716">
    <property type="entry name" value="SIGMA70_2"/>
    <property type="match status" value="1"/>
</dbReference>
<keyword evidence="4" id="KW-0804">Transcription</keyword>
<keyword evidence="7" id="KW-1185">Reference proteome</keyword>
<proteinExistence type="predicted"/>
<dbReference type="PRINTS" id="PR00046">
    <property type="entry name" value="SIGMA70FCT"/>
</dbReference>